<feature type="domain" description="Fibronectin type-III" evidence="4">
    <location>
        <begin position="758"/>
        <end position="847"/>
    </location>
</feature>
<sequence length="1264" mass="136696">MNLTDAPFRMKAKLHLVFSISIFFVCFSTYGQQGYWKTVPVRSSYKSASLKDMDKAQAVLTLDRARILEDLVPQNASKRQKRRVYLPKDKTEMLEFVLEETPVFHPELARKYPDIKSFTGISSDGRYKVKLSSSGKGLDGMIVDLTDQRTSFIEKLANTKDMYVVYQKGSASDKESFVCKTADLEKTIAKTITPLVDDQLLRKYRIAVSASGEYTSHHGGTVADALAAINTTLTRVNEVFETDLGVTLELIPNNDQIIFTNSNTDPYNGNLNAEVQNTLTTTIGEENYDVGHLFHKVGQGQDNGNAGFIGSVCSDNRKGSAFSAAFNPEGDVFDLDFVGHELGHQFGANHTWSFELEGTGVQAEPASGTTIMGYAGIVPGNNVAPNGSDYFHFYSIQQVSTYLQSVSCAQETGLVNNPPVLTPVGDYVIPKGTAFVLEGIATDSDVGDVLTYTWEQIDNGVVTTSTFGPDNPSGANFRSLPPTTDPVRYFPQLSRVIQGELTQVNPEEGDAWETVSNIERNLSFAFTVRDNATGGGQVVSDVLDVQVVNAAGPFLVTSQTSNELYEAGTTQVITWDVANTNILPVDAETVDIMLSTDGGLTFPIVLADDTLNDGSEEVLIPGNATTQARIMIKASDNVFFAVNSSNFTIQESQMVLSFQDLSFELCQPDDIIIPFTYQTFSGFNETATFSADLPVGLTGVFTPTEASANDTNIQLTISNTNSVTPGSYDITVTATSASITKNVPLTLVVKDAGFLDVVLSSPTDAQTNTSVNPELRWEANALFSTYDIEVASDAGFTNIVDSDSTPFNFFRPNGLTPETEYFWRVRPNNDCGSGTFGTPFSFTTIQVDCKNFEVNGLPLVIPSAGTPIVSTTKQYFEDLVVSDININLELNHTYLGDLIVNLISPAGTRVALIANSCGELNNINAVFDDDGTEITCDGNPAISGTVKPLGSLSSFNGESLIGEWTLEIRDTAAGDGGSLVAFSMEICAEGAFRPDEDEDGVFDDGDDLCLGTPKGVEVDTSGCPINRFPADNFTVEILSESCRNNNDGAITVTGTDSSVTYSAVLDGGGTTQNMDFGSSHTFQNLGSGTYSLCISGTDGNINYVETCFSVEIAEPELLTVLAALDAQVVELTMLGSSLYNVELNGLVTQTTENEIQLDLVDGMNVVRVFTGLPCQGVYEESFFVASKPILYPNAVNQNANIFLNGYRGRVTVQMFSSNGQLIKSEQRQVNGNNLELDVSPLARGTYYLSVKTDTMSKVFKMMKE</sequence>
<dbReference type="Gene3D" id="3.40.390.10">
    <property type="entry name" value="Collagenase (Catalytic Domain)"/>
    <property type="match status" value="1"/>
</dbReference>
<keyword evidence="1" id="KW-0645">Protease</keyword>
<reference evidence="7" key="1">
    <citation type="submission" date="2016-11" db="EMBL/GenBank/DDBJ databases">
        <authorList>
            <person name="Varghese N."/>
            <person name="Submissions S."/>
        </authorList>
    </citation>
    <scope>NUCLEOTIDE SEQUENCE [LARGE SCALE GENOMIC DNA]</scope>
    <source>
        <strain evidence="7">DSM 22638</strain>
    </source>
</reference>
<dbReference type="SUPFAM" id="SSF49265">
    <property type="entry name" value="Fibronectin type III"/>
    <property type="match status" value="1"/>
</dbReference>
<organism evidence="6 7">
    <name type="scientific">Flagellimonas flava</name>
    <dbReference type="NCBI Taxonomy" id="570519"/>
    <lineage>
        <taxon>Bacteria</taxon>
        <taxon>Pseudomonadati</taxon>
        <taxon>Bacteroidota</taxon>
        <taxon>Flavobacteriia</taxon>
        <taxon>Flavobacteriales</taxon>
        <taxon>Flavobacteriaceae</taxon>
        <taxon>Flagellimonas</taxon>
    </lineage>
</organism>
<proteinExistence type="predicted"/>
<dbReference type="InterPro" id="IPR008979">
    <property type="entry name" value="Galactose-bd-like_sf"/>
</dbReference>
<evidence type="ECO:0000259" key="5">
    <source>
        <dbReference type="PROSITE" id="PS51829"/>
    </source>
</evidence>
<keyword evidence="3" id="KW-0378">Hydrolase</keyword>
<dbReference type="Gene3D" id="2.60.120.260">
    <property type="entry name" value="Galactose-binding domain-like"/>
    <property type="match status" value="1"/>
</dbReference>
<dbReference type="InterPro" id="IPR003961">
    <property type="entry name" value="FN3_dom"/>
</dbReference>
<name>A0A1M5M2Y3_9FLAO</name>
<dbReference type="InterPro" id="IPR026444">
    <property type="entry name" value="Secre_tail"/>
</dbReference>
<dbReference type="InterPro" id="IPR036116">
    <property type="entry name" value="FN3_sf"/>
</dbReference>
<evidence type="ECO:0000256" key="2">
    <source>
        <dbReference type="ARBA" id="ARBA00022729"/>
    </source>
</evidence>
<evidence type="ECO:0000313" key="6">
    <source>
        <dbReference type="EMBL" id="SHG71635.1"/>
    </source>
</evidence>
<dbReference type="Pfam" id="PF01483">
    <property type="entry name" value="P_proprotein"/>
    <property type="match status" value="1"/>
</dbReference>
<dbReference type="Pfam" id="PF18962">
    <property type="entry name" value="Por_Secre_tail"/>
    <property type="match status" value="1"/>
</dbReference>
<dbReference type="EMBL" id="FQWL01000003">
    <property type="protein sequence ID" value="SHG71635.1"/>
    <property type="molecule type" value="Genomic_DNA"/>
</dbReference>
<dbReference type="PROSITE" id="PS51829">
    <property type="entry name" value="P_HOMO_B"/>
    <property type="match status" value="1"/>
</dbReference>
<feature type="domain" description="P/Homo B" evidence="5">
    <location>
        <begin position="843"/>
        <end position="994"/>
    </location>
</feature>
<dbReference type="Gene3D" id="2.60.40.10">
    <property type="entry name" value="Immunoglobulins"/>
    <property type="match status" value="1"/>
</dbReference>
<dbReference type="CDD" id="cd00063">
    <property type="entry name" value="FN3"/>
    <property type="match status" value="1"/>
</dbReference>
<evidence type="ECO:0000256" key="1">
    <source>
        <dbReference type="ARBA" id="ARBA00022670"/>
    </source>
</evidence>
<gene>
    <name evidence="6" type="ORF">SAMN04488116_2234</name>
</gene>
<dbReference type="PROSITE" id="PS50853">
    <property type="entry name" value="FN3"/>
    <property type="match status" value="1"/>
</dbReference>
<dbReference type="SUPFAM" id="SSF55486">
    <property type="entry name" value="Metalloproteases ('zincins'), catalytic domain"/>
    <property type="match status" value="1"/>
</dbReference>
<keyword evidence="7" id="KW-1185">Reference proteome</keyword>
<keyword evidence="2" id="KW-0732">Signal</keyword>
<dbReference type="SUPFAM" id="SSF49785">
    <property type="entry name" value="Galactose-binding domain-like"/>
    <property type="match status" value="1"/>
</dbReference>
<dbReference type="InterPro" id="IPR013783">
    <property type="entry name" value="Ig-like_fold"/>
</dbReference>
<dbReference type="InterPro" id="IPR002884">
    <property type="entry name" value="P_dom"/>
</dbReference>
<dbReference type="Proteomes" id="UP000184532">
    <property type="component" value="Unassembled WGS sequence"/>
</dbReference>
<dbReference type="GO" id="GO:0006508">
    <property type="term" value="P:proteolysis"/>
    <property type="evidence" value="ECO:0007669"/>
    <property type="project" value="UniProtKB-KW"/>
</dbReference>
<dbReference type="GO" id="GO:0008237">
    <property type="term" value="F:metallopeptidase activity"/>
    <property type="evidence" value="ECO:0007669"/>
    <property type="project" value="InterPro"/>
</dbReference>
<evidence type="ECO:0000313" key="7">
    <source>
        <dbReference type="Proteomes" id="UP000184532"/>
    </source>
</evidence>
<dbReference type="InterPro" id="IPR024079">
    <property type="entry name" value="MetalloPept_cat_dom_sf"/>
</dbReference>
<protein>
    <submittedName>
        <fullName evidence="6">Por secretion system C-terminal sorting domain-containing protein</fullName>
    </submittedName>
</protein>
<dbReference type="GO" id="GO:0004252">
    <property type="term" value="F:serine-type endopeptidase activity"/>
    <property type="evidence" value="ECO:0007669"/>
    <property type="project" value="InterPro"/>
</dbReference>
<evidence type="ECO:0000256" key="3">
    <source>
        <dbReference type="ARBA" id="ARBA00022801"/>
    </source>
</evidence>
<accession>A0A1M5M2Y3</accession>
<evidence type="ECO:0000259" key="4">
    <source>
        <dbReference type="PROSITE" id="PS50853"/>
    </source>
</evidence>
<dbReference type="Pfam" id="PF13583">
    <property type="entry name" value="Reprolysin_4"/>
    <property type="match status" value="1"/>
</dbReference>
<dbReference type="AlphaFoldDB" id="A0A1M5M2Y3"/>
<dbReference type="STRING" id="570519.SAMN04488116_2234"/>
<dbReference type="NCBIfam" id="TIGR04183">
    <property type="entry name" value="Por_Secre_tail"/>
    <property type="match status" value="1"/>
</dbReference>